<feature type="binding site" evidence="4">
    <location>
        <position position="193"/>
    </location>
    <ligand>
        <name>substrate</name>
    </ligand>
</feature>
<dbReference type="EC" id="5.1.3.20" evidence="4"/>
<feature type="binding site" evidence="4">
    <location>
        <position position="176"/>
    </location>
    <ligand>
        <name>NADP(+)</name>
        <dbReference type="ChEBI" id="CHEBI:58349"/>
    </ligand>
</feature>
<dbReference type="NCBIfam" id="TIGR02197">
    <property type="entry name" value="heptose_epim"/>
    <property type="match status" value="1"/>
</dbReference>
<keyword evidence="3 4" id="KW-0119">Carbohydrate metabolism</keyword>
<dbReference type="InterPro" id="IPR011912">
    <property type="entry name" value="Heptose_epim"/>
</dbReference>
<feature type="binding site" evidence="4">
    <location>
        <begin position="10"/>
        <end position="11"/>
    </location>
    <ligand>
        <name>NADP(+)</name>
        <dbReference type="ChEBI" id="CHEBI:58349"/>
    </ligand>
</feature>
<dbReference type="AlphaFoldDB" id="H6SR05"/>
<accession>H6SR05</accession>
<feature type="binding site" evidence="4">
    <location>
        <position position="184"/>
    </location>
    <ligand>
        <name>NADP(+)</name>
        <dbReference type="ChEBI" id="CHEBI:58349"/>
    </ligand>
</feature>
<dbReference type="GO" id="GO:0005975">
    <property type="term" value="P:carbohydrate metabolic process"/>
    <property type="evidence" value="ECO:0007669"/>
    <property type="project" value="UniProtKB-UniRule"/>
</dbReference>
<feature type="binding site" evidence="4">
    <location>
        <position position="186"/>
    </location>
    <ligand>
        <name>substrate</name>
    </ligand>
</feature>
<evidence type="ECO:0000313" key="6">
    <source>
        <dbReference type="EMBL" id="CCG09727.1"/>
    </source>
</evidence>
<dbReference type="Proteomes" id="UP000033220">
    <property type="component" value="Chromosome DSM 122"/>
</dbReference>
<dbReference type="SUPFAM" id="SSF51735">
    <property type="entry name" value="NAD(P)-binding Rossmann-fold domains"/>
    <property type="match status" value="1"/>
</dbReference>
<dbReference type="UniPathway" id="UPA00356">
    <property type="reaction ID" value="UER00440"/>
</dbReference>
<sequence>MIIVTGGAGFIGSNLLAGLEARGHGPLVVVDFLGHGDKWRNIAKRSLADVVAPAALPPLLDRHASNITAIFHMGAISATTETNADLIVATNIRLTLDLWDWCTCHEVPFFYASSAATYGDGREGFDDTFSSPALARLRPLNPYGWSKHMVDRRLCTLVEAGRPTPPRWAGFKFFNVYGPNETHKDSMRSVVHQIHPIARQGEAFALFKSHHPDYADGGQRRDFIWVEDIVQVMLWFLETPAPSGLYNLGTGTARSFADLASAVYRALGQEPRITYRDMPETLRPRYQYFTEARMDKLREAGYRQPFTALEEGVRRYIQDYLEQDDPFR</sequence>
<evidence type="ECO:0000259" key="5">
    <source>
        <dbReference type="Pfam" id="PF01370"/>
    </source>
</evidence>
<feature type="binding site" evidence="4">
    <location>
        <position position="147"/>
    </location>
    <ligand>
        <name>NADP(+)</name>
        <dbReference type="ChEBI" id="CHEBI:58349"/>
    </ligand>
</feature>
<dbReference type="HAMAP" id="MF_01601">
    <property type="entry name" value="Heptose_epimerase"/>
    <property type="match status" value="1"/>
</dbReference>
<keyword evidence="7" id="KW-1185">Reference proteome</keyword>
<comment type="pathway">
    <text evidence="4">Nucleotide-sugar biosynthesis; ADP-L-glycero-beta-D-manno-heptose biosynthesis; ADP-L-glycero-beta-D-manno-heptose from D-glycero-beta-D-manno-heptose 7-phosphate: step 4/4.</text>
</comment>
<dbReference type="HOGENOM" id="CLU_007383_1_3_5"/>
<comment type="subunit">
    <text evidence="4">Homopentamer.</text>
</comment>
<comment type="domain">
    <text evidence="4">Contains a large N-terminal NADP-binding domain, and a smaller C-terminal substrate-binding domain.</text>
</comment>
<organism evidence="6 7">
    <name type="scientific">Pararhodospirillum photometricum DSM 122</name>
    <dbReference type="NCBI Taxonomy" id="1150469"/>
    <lineage>
        <taxon>Bacteria</taxon>
        <taxon>Pseudomonadati</taxon>
        <taxon>Pseudomonadota</taxon>
        <taxon>Alphaproteobacteria</taxon>
        <taxon>Rhodospirillales</taxon>
        <taxon>Rhodospirillaceae</taxon>
        <taxon>Pararhodospirillum</taxon>
    </lineage>
</organism>
<keyword evidence="1 4" id="KW-0521">NADP</keyword>
<dbReference type="Pfam" id="PF01370">
    <property type="entry name" value="Epimerase"/>
    <property type="match status" value="1"/>
</dbReference>
<feature type="binding site" evidence="4">
    <location>
        <position position="175"/>
    </location>
    <ligand>
        <name>substrate</name>
    </ligand>
</feature>
<reference evidence="6 7" key="1">
    <citation type="submission" date="2012-02" db="EMBL/GenBank/DDBJ databases">
        <title>Shotgun genome sequence of Phaeospirillum photometricum DSM 122.</title>
        <authorList>
            <person name="Duquesne K."/>
            <person name="Sturgis J."/>
        </authorList>
    </citation>
    <scope>NUCLEOTIDE SEQUENCE [LARGE SCALE GENOMIC DNA]</scope>
    <source>
        <strain evidence="7">DSM122</strain>
    </source>
</reference>
<feature type="active site" description="Proton acceptor" evidence="4">
    <location>
        <position position="143"/>
    </location>
</feature>
<comment type="caution">
    <text evidence="4">Lacks conserved residue(s) required for the propagation of feature annotation.</text>
</comment>
<feature type="domain" description="NAD-dependent epimerase/dehydratase" evidence="5">
    <location>
        <begin position="2"/>
        <end position="249"/>
    </location>
</feature>
<dbReference type="EMBL" id="HE663493">
    <property type="protein sequence ID" value="CCG09727.1"/>
    <property type="molecule type" value="Genomic_DNA"/>
</dbReference>
<feature type="binding site" evidence="4">
    <location>
        <begin position="207"/>
        <end position="210"/>
    </location>
    <ligand>
        <name>substrate</name>
    </ligand>
</feature>
<dbReference type="PATRIC" id="fig|1150469.3.peg.3497"/>
<dbReference type="PANTHER" id="PTHR43103:SF3">
    <property type="entry name" value="ADP-L-GLYCERO-D-MANNO-HEPTOSE-6-EPIMERASE"/>
    <property type="match status" value="1"/>
</dbReference>
<protein>
    <recommendedName>
        <fullName evidence="4">ADP-L-glycero-D-manno-heptose-6-epimerase</fullName>
        <ecNumber evidence="4">5.1.3.20</ecNumber>
    </recommendedName>
    <alternativeName>
        <fullName evidence="4">ADP-L-glycero-beta-D-manno-heptose-6-epimerase</fullName>
        <shortName evidence="4">ADP-glyceromanno-heptose 6-epimerase</shortName>
        <shortName evidence="4">ADP-hep 6-epimerase</shortName>
        <shortName evidence="4">AGME</shortName>
    </alternativeName>
</protein>
<comment type="catalytic activity">
    <reaction evidence="4">
        <text>ADP-D-glycero-beta-D-manno-heptose = ADP-L-glycero-beta-D-manno-heptose</text>
        <dbReference type="Rhea" id="RHEA:17577"/>
        <dbReference type="ChEBI" id="CHEBI:59967"/>
        <dbReference type="ChEBI" id="CHEBI:61506"/>
        <dbReference type="EC" id="5.1.3.20"/>
    </reaction>
</comment>
<keyword evidence="2 4" id="KW-0413">Isomerase</keyword>
<feature type="binding site" evidence="4">
    <location>
        <begin position="73"/>
        <end position="77"/>
    </location>
    <ligand>
        <name>NADP(+)</name>
        <dbReference type="ChEBI" id="CHEBI:58349"/>
    </ligand>
</feature>
<gene>
    <name evidence="4" type="primary">hldD</name>
    <name evidence="6" type="ORF">RSPPHO_03101</name>
</gene>
<comment type="similarity">
    <text evidence="4">Belongs to the NAD(P)-dependent epimerase/dehydratase family. HldD subfamily.</text>
</comment>
<evidence type="ECO:0000256" key="1">
    <source>
        <dbReference type="ARBA" id="ARBA00022857"/>
    </source>
</evidence>
<comment type="function">
    <text evidence="4">Catalyzes the interconversion between ADP-D-glycero-beta-D-manno-heptose and ADP-L-glycero-beta-D-manno-heptose via an epimerization at carbon 6 of the heptose.</text>
</comment>
<feature type="binding site" evidence="4">
    <location>
        <begin position="31"/>
        <end position="32"/>
    </location>
    <ligand>
        <name>NADP(+)</name>
        <dbReference type="ChEBI" id="CHEBI:58349"/>
    </ligand>
</feature>
<feature type="binding site" evidence="4">
    <location>
        <position position="38"/>
    </location>
    <ligand>
        <name>NADP(+)</name>
        <dbReference type="ChEBI" id="CHEBI:58349"/>
    </ligand>
</feature>
<dbReference type="Gene3D" id="3.90.25.10">
    <property type="entry name" value="UDP-galactose 4-epimerase, domain 1"/>
    <property type="match status" value="1"/>
</dbReference>
<proteinExistence type="inferred from homology"/>
<dbReference type="KEGG" id="rpm:RSPPHO_03101"/>
<dbReference type="InterPro" id="IPR001509">
    <property type="entry name" value="Epimerase_deHydtase"/>
</dbReference>
<dbReference type="STRING" id="1150469.RSPPHO_03101"/>
<comment type="cofactor">
    <cofactor evidence="4">
        <name>NADP(+)</name>
        <dbReference type="ChEBI" id="CHEBI:58349"/>
    </cofactor>
    <text evidence="4">Binds 1 NADP(+) per subunit.</text>
</comment>
<dbReference type="GO" id="GO:0097171">
    <property type="term" value="P:ADP-L-glycero-beta-D-manno-heptose biosynthetic process"/>
    <property type="evidence" value="ECO:0007669"/>
    <property type="project" value="UniProtKB-UniPathway"/>
</dbReference>
<dbReference type="PANTHER" id="PTHR43103">
    <property type="entry name" value="NUCLEOSIDE-DIPHOSPHATE-SUGAR EPIMERASE"/>
    <property type="match status" value="1"/>
</dbReference>
<feature type="active site" description="Proton acceptor" evidence="4">
    <location>
        <position position="184"/>
    </location>
</feature>
<evidence type="ECO:0000256" key="2">
    <source>
        <dbReference type="ARBA" id="ARBA00023235"/>
    </source>
</evidence>
<dbReference type="GO" id="GO:0008712">
    <property type="term" value="F:ADP-glyceromanno-heptose 6-epimerase activity"/>
    <property type="evidence" value="ECO:0007669"/>
    <property type="project" value="UniProtKB-UniRule"/>
</dbReference>
<dbReference type="GO" id="GO:0050661">
    <property type="term" value="F:NADP binding"/>
    <property type="evidence" value="ECO:0007669"/>
    <property type="project" value="InterPro"/>
</dbReference>
<dbReference type="eggNOG" id="COG0451">
    <property type="taxonomic scope" value="Bacteria"/>
</dbReference>
<dbReference type="Gene3D" id="3.40.50.720">
    <property type="entry name" value="NAD(P)-binding Rossmann-like Domain"/>
    <property type="match status" value="1"/>
</dbReference>
<evidence type="ECO:0000313" key="7">
    <source>
        <dbReference type="Proteomes" id="UP000033220"/>
    </source>
</evidence>
<dbReference type="InterPro" id="IPR036291">
    <property type="entry name" value="NAD(P)-bd_dom_sf"/>
</dbReference>
<name>H6SR05_PARPM</name>
<feature type="binding site" evidence="4">
    <location>
        <position position="221"/>
    </location>
    <ligand>
        <name>substrate</name>
    </ligand>
</feature>
<dbReference type="RefSeq" id="WP_014416355.1">
    <property type="nucleotide sequence ID" value="NC_017059.1"/>
</dbReference>
<dbReference type="OrthoDB" id="9801785at2"/>
<dbReference type="CDD" id="cd05248">
    <property type="entry name" value="ADP_GME_SDR_e"/>
    <property type="match status" value="1"/>
</dbReference>
<evidence type="ECO:0000256" key="3">
    <source>
        <dbReference type="ARBA" id="ARBA00023277"/>
    </source>
</evidence>
<evidence type="ECO:0000256" key="4">
    <source>
        <dbReference type="HAMAP-Rule" id="MF_01601"/>
    </source>
</evidence>
<feature type="binding site" evidence="4">
    <location>
        <position position="286"/>
    </location>
    <ligand>
        <name>substrate</name>
    </ligand>
</feature>